<dbReference type="GO" id="GO:0008168">
    <property type="term" value="F:methyltransferase activity"/>
    <property type="evidence" value="ECO:0007669"/>
    <property type="project" value="UniProtKB-KW"/>
</dbReference>
<evidence type="ECO:0000259" key="2">
    <source>
        <dbReference type="Pfam" id="PF13649"/>
    </source>
</evidence>
<dbReference type="CDD" id="cd02440">
    <property type="entry name" value="AdoMet_MTases"/>
    <property type="match status" value="1"/>
</dbReference>
<proteinExistence type="predicted"/>
<keyword evidence="4" id="KW-1185">Reference proteome</keyword>
<organism evidence="3 4">
    <name type="scientific">Christiangramia sediminicola</name>
    <dbReference type="NCBI Taxonomy" id="3073267"/>
    <lineage>
        <taxon>Bacteria</taxon>
        <taxon>Pseudomonadati</taxon>
        <taxon>Bacteroidota</taxon>
        <taxon>Flavobacteriia</taxon>
        <taxon>Flavobacteriales</taxon>
        <taxon>Flavobacteriaceae</taxon>
        <taxon>Christiangramia</taxon>
    </lineage>
</organism>
<reference evidence="4" key="1">
    <citation type="submission" date="2023-07" db="EMBL/GenBank/DDBJ databases">
        <title>Christiangramia sp. SM2212., a novel bacterium of the family Flavobacteriaceae isolated from the sea sediment.</title>
        <authorList>
            <person name="Wang J."/>
            <person name="Zhang X."/>
        </authorList>
    </citation>
    <scope>NUCLEOTIDE SEQUENCE [LARGE SCALE GENOMIC DNA]</scope>
    <source>
        <strain evidence="4">SM2212</strain>
    </source>
</reference>
<dbReference type="Gene3D" id="3.40.50.150">
    <property type="entry name" value="Vaccinia Virus protein VP39"/>
    <property type="match status" value="1"/>
</dbReference>
<dbReference type="GO" id="GO:0032259">
    <property type="term" value="P:methylation"/>
    <property type="evidence" value="ECO:0007669"/>
    <property type="project" value="UniProtKB-KW"/>
</dbReference>
<dbReference type="SUPFAM" id="SSF53335">
    <property type="entry name" value="S-adenosyl-L-methionine-dependent methyltransferases"/>
    <property type="match status" value="1"/>
</dbReference>
<dbReference type="Proteomes" id="UP001257234">
    <property type="component" value="Unassembled WGS sequence"/>
</dbReference>
<dbReference type="InterPro" id="IPR029063">
    <property type="entry name" value="SAM-dependent_MTases_sf"/>
</dbReference>
<keyword evidence="1 3" id="KW-0808">Transferase</keyword>
<dbReference type="PANTHER" id="PTHR43861">
    <property type="entry name" value="TRANS-ACONITATE 2-METHYLTRANSFERASE-RELATED"/>
    <property type="match status" value="1"/>
</dbReference>
<dbReference type="EMBL" id="JAVJIU010000001">
    <property type="protein sequence ID" value="MDR5589081.1"/>
    <property type="molecule type" value="Genomic_DNA"/>
</dbReference>
<keyword evidence="3" id="KW-0489">Methyltransferase</keyword>
<dbReference type="InterPro" id="IPR041698">
    <property type="entry name" value="Methyltransf_25"/>
</dbReference>
<sequence>MDKSKAYEKNAETFLKLRGHVNNTIGVEEVRKWTQSLPDKSRVLDLGCGNGFPLTKILVDHDLDVYAIDASESLCRDFKKNFPETSIACETAENSELFKLKFDAILSWGLIFLLTEKEQEALIKKVSEALFINGRYLFTAPWQKTRWKDTLTGEDSVSLGRNRYKELLNSAGLIVLDEFQDSGENHYFSCIKK</sequence>
<name>A0ABU1EL20_9FLAO</name>
<evidence type="ECO:0000256" key="1">
    <source>
        <dbReference type="ARBA" id="ARBA00022679"/>
    </source>
</evidence>
<gene>
    <name evidence="3" type="ORF">RE431_00410</name>
</gene>
<accession>A0ABU1EL20</accession>
<evidence type="ECO:0000313" key="3">
    <source>
        <dbReference type="EMBL" id="MDR5589081.1"/>
    </source>
</evidence>
<dbReference type="EC" id="2.1.1.-" evidence="3"/>
<dbReference type="Pfam" id="PF13649">
    <property type="entry name" value="Methyltransf_25"/>
    <property type="match status" value="1"/>
</dbReference>
<dbReference type="RefSeq" id="WP_309559983.1">
    <property type="nucleotide sequence ID" value="NZ_JAVJIU010000001.1"/>
</dbReference>
<feature type="domain" description="Methyltransferase" evidence="2">
    <location>
        <begin position="43"/>
        <end position="130"/>
    </location>
</feature>
<comment type="caution">
    <text evidence="3">The sequence shown here is derived from an EMBL/GenBank/DDBJ whole genome shotgun (WGS) entry which is preliminary data.</text>
</comment>
<evidence type="ECO:0000313" key="4">
    <source>
        <dbReference type="Proteomes" id="UP001257234"/>
    </source>
</evidence>
<protein>
    <submittedName>
        <fullName evidence="3">Class I SAM-dependent methyltransferase</fullName>
        <ecNumber evidence="3">2.1.1.-</ecNumber>
    </submittedName>
</protein>